<evidence type="ECO:0000313" key="3">
    <source>
        <dbReference type="EMBL" id="KAK3103337.1"/>
    </source>
</evidence>
<reference evidence="3" key="1">
    <citation type="submission" date="2019-08" db="EMBL/GenBank/DDBJ databases">
        <title>The improved chromosome-level genome for the pearl oyster Pinctada fucata martensii using PacBio sequencing and Hi-C.</title>
        <authorList>
            <person name="Zheng Z."/>
        </authorList>
    </citation>
    <scope>NUCLEOTIDE SEQUENCE</scope>
    <source>
        <strain evidence="3">ZZ-2019</strain>
        <tissue evidence="3">Adductor muscle</tissue>
    </source>
</reference>
<evidence type="ECO:0000313" key="4">
    <source>
        <dbReference type="Proteomes" id="UP001186944"/>
    </source>
</evidence>
<dbReference type="CDD" id="cd23659">
    <property type="entry name" value="USP_At3g01520-like"/>
    <property type="match status" value="1"/>
</dbReference>
<feature type="region of interest" description="Disordered" evidence="1">
    <location>
        <begin position="148"/>
        <end position="221"/>
    </location>
</feature>
<evidence type="ECO:0000259" key="2">
    <source>
        <dbReference type="Pfam" id="PF00582"/>
    </source>
</evidence>
<evidence type="ECO:0000256" key="1">
    <source>
        <dbReference type="SAM" id="MobiDB-lite"/>
    </source>
</evidence>
<dbReference type="InterPro" id="IPR006016">
    <property type="entry name" value="UspA"/>
</dbReference>
<dbReference type="SUPFAM" id="SSF52402">
    <property type="entry name" value="Adenine nucleotide alpha hydrolases-like"/>
    <property type="match status" value="1"/>
</dbReference>
<feature type="compositionally biased region" description="Basic residues" evidence="1">
    <location>
        <begin position="148"/>
        <end position="163"/>
    </location>
</feature>
<name>A0AA89CB67_PINIB</name>
<dbReference type="EMBL" id="VSWD01000005">
    <property type="protein sequence ID" value="KAK3103337.1"/>
    <property type="molecule type" value="Genomic_DNA"/>
</dbReference>
<dbReference type="InterPro" id="IPR006015">
    <property type="entry name" value="Universal_stress_UspA"/>
</dbReference>
<protein>
    <recommendedName>
        <fullName evidence="2">UspA domain-containing protein</fullName>
    </recommendedName>
</protein>
<feature type="domain" description="UspA" evidence="2">
    <location>
        <begin position="6"/>
        <end position="147"/>
    </location>
</feature>
<dbReference type="Proteomes" id="UP001186944">
    <property type="component" value="Unassembled WGS sequence"/>
</dbReference>
<dbReference type="AlphaFoldDB" id="A0AA89CB67"/>
<dbReference type="Pfam" id="PF00582">
    <property type="entry name" value="Usp"/>
    <property type="match status" value="1"/>
</dbReference>
<gene>
    <name evidence="3" type="ORF">FSP39_018584</name>
</gene>
<feature type="compositionally biased region" description="Basic and acidic residues" evidence="1">
    <location>
        <begin position="182"/>
        <end position="207"/>
    </location>
</feature>
<keyword evidence="4" id="KW-1185">Reference proteome</keyword>
<dbReference type="Gene3D" id="3.40.50.620">
    <property type="entry name" value="HUPs"/>
    <property type="match status" value="1"/>
</dbReference>
<sequence>MATKERKVVIALDGSHHSEHAFEWYMSNFRQENDFVVIVHSFEAKSAAHVGVGADVKALSLMLEEEAKHCEALVKSFNKKLTENGLKGEVKNISGKPGEVVVCVAHDDQADVIICGSRGHGTLRRTFMGSVSDYIVHHSHVPVVVCRHKQHHHHGNAHRKIPKQRKEDKHTKSTAPNGQERSNIKDDMKTPHVSQRDQRTTGADLRRSSSTLVKEDPDESQ</sequence>
<organism evidence="3 4">
    <name type="scientific">Pinctada imbricata</name>
    <name type="common">Atlantic pearl-oyster</name>
    <name type="synonym">Pinctada martensii</name>
    <dbReference type="NCBI Taxonomy" id="66713"/>
    <lineage>
        <taxon>Eukaryota</taxon>
        <taxon>Metazoa</taxon>
        <taxon>Spiralia</taxon>
        <taxon>Lophotrochozoa</taxon>
        <taxon>Mollusca</taxon>
        <taxon>Bivalvia</taxon>
        <taxon>Autobranchia</taxon>
        <taxon>Pteriomorphia</taxon>
        <taxon>Pterioida</taxon>
        <taxon>Pterioidea</taxon>
        <taxon>Pteriidae</taxon>
        <taxon>Pinctada</taxon>
    </lineage>
</organism>
<dbReference type="PANTHER" id="PTHR46989">
    <property type="entry name" value="USP DOMAIN-CONTAINING PROTEIN"/>
    <property type="match status" value="1"/>
</dbReference>
<dbReference type="InterPro" id="IPR014729">
    <property type="entry name" value="Rossmann-like_a/b/a_fold"/>
</dbReference>
<accession>A0AA89CB67</accession>
<dbReference type="PANTHER" id="PTHR46989:SF3">
    <property type="entry name" value="USPA DOMAIN-CONTAINING PROTEIN"/>
    <property type="match status" value="1"/>
</dbReference>
<proteinExistence type="predicted"/>
<dbReference type="PRINTS" id="PR01438">
    <property type="entry name" value="UNVRSLSTRESS"/>
</dbReference>
<comment type="caution">
    <text evidence="3">The sequence shown here is derived from an EMBL/GenBank/DDBJ whole genome shotgun (WGS) entry which is preliminary data.</text>
</comment>